<reference evidence="1" key="1">
    <citation type="submission" date="2023-10" db="EMBL/GenBank/DDBJ databases">
        <title>Chromosome-level genome of the transformable northern wattle, Acacia crassicarpa.</title>
        <authorList>
            <person name="Massaro I."/>
            <person name="Sinha N.R."/>
            <person name="Poethig S."/>
            <person name="Leichty A.R."/>
        </authorList>
    </citation>
    <scope>NUCLEOTIDE SEQUENCE</scope>
    <source>
        <strain evidence="1">Acra3RX</strain>
        <tissue evidence="1">Leaf</tissue>
    </source>
</reference>
<dbReference type="EMBL" id="JAWXYG010000013">
    <property type="protein sequence ID" value="KAK4256093.1"/>
    <property type="molecule type" value="Genomic_DNA"/>
</dbReference>
<proteinExistence type="predicted"/>
<keyword evidence="2" id="KW-1185">Reference proteome</keyword>
<evidence type="ECO:0000313" key="2">
    <source>
        <dbReference type="Proteomes" id="UP001293593"/>
    </source>
</evidence>
<gene>
    <name evidence="1" type="ORF">QN277_009006</name>
</gene>
<protein>
    <submittedName>
        <fullName evidence="1">Uncharacterized protein</fullName>
    </submittedName>
</protein>
<organism evidence="1 2">
    <name type="scientific">Acacia crassicarpa</name>
    <name type="common">northern wattle</name>
    <dbReference type="NCBI Taxonomy" id="499986"/>
    <lineage>
        <taxon>Eukaryota</taxon>
        <taxon>Viridiplantae</taxon>
        <taxon>Streptophyta</taxon>
        <taxon>Embryophyta</taxon>
        <taxon>Tracheophyta</taxon>
        <taxon>Spermatophyta</taxon>
        <taxon>Magnoliopsida</taxon>
        <taxon>eudicotyledons</taxon>
        <taxon>Gunneridae</taxon>
        <taxon>Pentapetalae</taxon>
        <taxon>rosids</taxon>
        <taxon>fabids</taxon>
        <taxon>Fabales</taxon>
        <taxon>Fabaceae</taxon>
        <taxon>Caesalpinioideae</taxon>
        <taxon>mimosoid clade</taxon>
        <taxon>Acacieae</taxon>
        <taxon>Acacia</taxon>
    </lineage>
</organism>
<comment type="caution">
    <text evidence="1">The sequence shown here is derived from an EMBL/GenBank/DDBJ whole genome shotgun (WGS) entry which is preliminary data.</text>
</comment>
<dbReference type="AlphaFoldDB" id="A0AAE1IU08"/>
<evidence type="ECO:0000313" key="1">
    <source>
        <dbReference type="EMBL" id="KAK4256093.1"/>
    </source>
</evidence>
<dbReference type="Proteomes" id="UP001293593">
    <property type="component" value="Unassembled WGS sequence"/>
</dbReference>
<name>A0AAE1IU08_9FABA</name>
<sequence length="69" mass="7743">MPEILLPGDDVKNEMPSYFNLPSLDIFVAFPQATPASTFPPCETIRDTFFVGRGIKFAQGHWSHVCQQT</sequence>
<accession>A0AAE1IU08</accession>